<evidence type="ECO:0000256" key="3">
    <source>
        <dbReference type="ARBA" id="ARBA00022723"/>
    </source>
</evidence>
<dbReference type="GO" id="GO:0016705">
    <property type="term" value="F:oxidoreductase activity, acting on paired donors, with incorporation or reduction of molecular oxygen"/>
    <property type="evidence" value="ECO:0007669"/>
    <property type="project" value="InterPro"/>
</dbReference>
<sequence length="401" mass="43854">MDQLIFNPYDIEVQDNPLPTYAMMREADPVHLNLFGGWTLFNYADAQALLRDPRHSVEDANVAPSGPLSAIDQLRADRRGGSRAILNIDPPDHDRLRRLVSKAFTPRTVAALEPRIQEMVHHYLDAIDAAGGGDIISDIAFPLPFLVISEMLGMPKEDSEIVREWSHAIVKTLDPILSEEELLTAITSSDLMVEYVRERIVDKRSNPDDLLLSRLITAEDDGDMLDEQELLDQIILLYIAGHETTVNLIGNATLALLNHPDQMALLGANPELGANATEELLRWDSPVQYSRRIAITDFEIAGKSVKSGEFVLTCLGSANHDPKRWGPTAGVLDLAREGAGAHLSFGSGVHHCLGAALARLEGRVALTTIASRFPTLGLAAPVTRNGRVVLRGLDTLPVAIN</sequence>
<evidence type="ECO:0000256" key="1">
    <source>
        <dbReference type="ARBA" id="ARBA00010617"/>
    </source>
</evidence>
<dbReference type="PRINTS" id="PR00359">
    <property type="entry name" value="BP450"/>
</dbReference>
<organism evidence="7">
    <name type="scientific">freshwater metagenome</name>
    <dbReference type="NCBI Taxonomy" id="449393"/>
    <lineage>
        <taxon>unclassified sequences</taxon>
        <taxon>metagenomes</taxon>
        <taxon>ecological metagenomes</taxon>
    </lineage>
</organism>
<gene>
    <name evidence="7" type="ORF">UFOPK3317_01332</name>
</gene>
<dbReference type="PROSITE" id="PS00086">
    <property type="entry name" value="CYTOCHROME_P450"/>
    <property type="match status" value="1"/>
</dbReference>
<dbReference type="FunFam" id="1.10.630.10:FF:000018">
    <property type="entry name" value="Cytochrome P450 monooxygenase"/>
    <property type="match status" value="1"/>
</dbReference>
<keyword evidence="6" id="KW-0503">Monooxygenase</keyword>
<dbReference type="InterPro" id="IPR001128">
    <property type="entry name" value="Cyt_P450"/>
</dbReference>
<dbReference type="SUPFAM" id="SSF48264">
    <property type="entry name" value="Cytochrome P450"/>
    <property type="match status" value="1"/>
</dbReference>
<dbReference type="Pfam" id="PF00067">
    <property type="entry name" value="p450"/>
    <property type="match status" value="2"/>
</dbReference>
<dbReference type="PANTHER" id="PTHR46696:SF1">
    <property type="entry name" value="CYTOCHROME P450 YJIB-RELATED"/>
    <property type="match status" value="1"/>
</dbReference>
<keyword evidence="2" id="KW-0349">Heme</keyword>
<dbReference type="GO" id="GO:0020037">
    <property type="term" value="F:heme binding"/>
    <property type="evidence" value="ECO:0007669"/>
    <property type="project" value="InterPro"/>
</dbReference>
<keyword evidence="5" id="KW-0408">Iron</keyword>
<dbReference type="AlphaFoldDB" id="A0A6J7EHD2"/>
<evidence type="ECO:0000256" key="4">
    <source>
        <dbReference type="ARBA" id="ARBA00023002"/>
    </source>
</evidence>
<protein>
    <submittedName>
        <fullName evidence="7">Unannotated protein</fullName>
    </submittedName>
</protein>
<dbReference type="InterPro" id="IPR002397">
    <property type="entry name" value="Cyt_P450_B"/>
</dbReference>
<dbReference type="Gene3D" id="1.10.630.10">
    <property type="entry name" value="Cytochrome P450"/>
    <property type="match status" value="1"/>
</dbReference>
<dbReference type="InterPro" id="IPR017972">
    <property type="entry name" value="Cyt_P450_CS"/>
</dbReference>
<dbReference type="InterPro" id="IPR036396">
    <property type="entry name" value="Cyt_P450_sf"/>
</dbReference>
<dbReference type="EMBL" id="CAFBLK010000273">
    <property type="protein sequence ID" value="CAB4879063.1"/>
    <property type="molecule type" value="Genomic_DNA"/>
</dbReference>
<dbReference type="GO" id="GO:0004497">
    <property type="term" value="F:monooxygenase activity"/>
    <property type="evidence" value="ECO:0007669"/>
    <property type="project" value="UniProtKB-KW"/>
</dbReference>
<dbReference type="CDD" id="cd20625">
    <property type="entry name" value="CYP164-like"/>
    <property type="match status" value="1"/>
</dbReference>
<reference evidence="7" key="1">
    <citation type="submission" date="2020-05" db="EMBL/GenBank/DDBJ databases">
        <authorList>
            <person name="Chiriac C."/>
            <person name="Salcher M."/>
            <person name="Ghai R."/>
            <person name="Kavagutti S V."/>
        </authorList>
    </citation>
    <scope>NUCLEOTIDE SEQUENCE</scope>
</reference>
<dbReference type="GO" id="GO:0005506">
    <property type="term" value="F:iron ion binding"/>
    <property type="evidence" value="ECO:0007669"/>
    <property type="project" value="InterPro"/>
</dbReference>
<dbReference type="PANTHER" id="PTHR46696">
    <property type="entry name" value="P450, PUTATIVE (EUROFUNG)-RELATED"/>
    <property type="match status" value="1"/>
</dbReference>
<evidence type="ECO:0000313" key="7">
    <source>
        <dbReference type="EMBL" id="CAB4879063.1"/>
    </source>
</evidence>
<keyword evidence="3" id="KW-0479">Metal-binding</keyword>
<evidence type="ECO:0000256" key="2">
    <source>
        <dbReference type="ARBA" id="ARBA00022617"/>
    </source>
</evidence>
<keyword evidence="4" id="KW-0560">Oxidoreductase</keyword>
<evidence type="ECO:0000256" key="5">
    <source>
        <dbReference type="ARBA" id="ARBA00023004"/>
    </source>
</evidence>
<evidence type="ECO:0000256" key="6">
    <source>
        <dbReference type="ARBA" id="ARBA00023033"/>
    </source>
</evidence>
<name>A0A6J7EHD2_9ZZZZ</name>
<proteinExistence type="inferred from homology"/>
<accession>A0A6J7EHD2</accession>
<comment type="similarity">
    <text evidence="1">Belongs to the cytochrome P450 family.</text>
</comment>